<evidence type="ECO:0000259" key="2">
    <source>
        <dbReference type="Pfam" id="PF06094"/>
    </source>
</evidence>
<dbReference type="OrthoDB" id="1044435at2759"/>
<dbReference type="InterPro" id="IPR045038">
    <property type="entry name" value="AIG2-like"/>
</dbReference>
<protein>
    <recommendedName>
        <fullName evidence="2">Gamma-glutamylcyclotransferase AIG2-like domain-containing protein</fullName>
    </recommendedName>
</protein>
<feature type="domain" description="Gamma-glutamylcyclotransferase AIG2-like" evidence="2">
    <location>
        <begin position="3"/>
        <end position="98"/>
    </location>
</feature>
<accession>A0A8E2ENJ1</accession>
<dbReference type="PANTHER" id="PTHR31544">
    <property type="entry name" value="AIG2-LIKE PROTEIN D"/>
    <property type="match status" value="1"/>
</dbReference>
<proteinExistence type="inferred from homology"/>
<dbReference type="EMBL" id="KV751037">
    <property type="protein sequence ID" value="OCL01896.1"/>
    <property type="molecule type" value="Genomic_DNA"/>
</dbReference>
<feature type="non-terminal residue" evidence="3">
    <location>
        <position position="111"/>
    </location>
</feature>
<evidence type="ECO:0000313" key="4">
    <source>
        <dbReference type="Proteomes" id="UP000250140"/>
    </source>
</evidence>
<dbReference type="Gene3D" id="3.10.490.10">
    <property type="entry name" value="Gamma-glutamyl cyclotransferase-like"/>
    <property type="match status" value="1"/>
</dbReference>
<dbReference type="Pfam" id="PF06094">
    <property type="entry name" value="GGACT"/>
    <property type="match status" value="1"/>
</dbReference>
<name>A0A8E2ENJ1_9PEZI</name>
<keyword evidence="4" id="KW-1185">Reference proteome</keyword>
<reference evidence="3 4" key="1">
    <citation type="journal article" date="2016" name="Nat. Commun.">
        <title>Ectomycorrhizal ecology is imprinted in the genome of the dominant symbiotic fungus Cenococcum geophilum.</title>
        <authorList>
            <consortium name="DOE Joint Genome Institute"/>
            <person name="Peter M."/>
            <person name="Kohler A."/>
            <person name="Ohm R.A."/>
            <person name="Kuo A."/>
            <person name="Krutzmann J."/>
            <person name="Morin E."/>
            <person name="Arend M."/>
            <person name="Barry K.W."/>
            <person name="Binder M."/>
            <person name="Choi C."/>
            <person name="Clum A."/>
            <person name="Copeland A."/>
            <person name="Grisel N."/>
            <person name="Haridas S."/>
            <person name="Kipfer T."/>
            <person name="LaButti K."/>
            <person name="Lindquist E."/>
            <person name="Lipzen A."/>
            <person name="Maire R."/>
            <person name="Meier B."/>
            <person name="Mihaltcheva S."/>
            <person name="Molinier V."/>
            <person name="Murat C."/>
            <person name="Poggeler S."/>
            <person name="Quandt C.A."/>
            <person name="Sperisen C."/>
            <person name="Tritt A."/>
            <person name="Tisserant E."/>
            <person name="Crous P.W."/>
            <person name="Henrissat B."/>
            <person name="Nehls U."/>
            <person name="Egli S."/>
            <person name="Spatafora J.W."/>
            <person name="Grigoriev I.V."/>
            <person name="Martin F.M."/>
        </authorList>
    </citation>
    <scope>NUCLEOTIDE SEQUENCE [LARGE SCALE GENOMIC DNA]</scope>
    <source>
        <strain evidence="3 4">CBS 207.34</strain>
    </source>
</reference>
<dbReference type="AlphaFoldDB" id="A0A8E2ENJ1"/>
<comment type="similarity">
    <text evidence="1">Belongs to the gamma-glutamylcyclotransferase family.</text>
</comment>
<dbReference type="Proteomes" id="UP000250140">
    <property type="component" value="Unassembled WGS sequence"/>
</dbReference>
<evidence type="ECO:0000256" key="1">
    <source>
        <dbReference type="ARBA" id="ARBA00008861"/>
    </source>
</evidence>
<dbReference type="PANTHER" id="PTHR31544:SF2">
    <property type="entry name" value="AIG2-LIKE PROTEIN D"/>
    <property type="match status" value="1"/>
</dbReference>
<gene>
    <name evidence="3" type="ORF">AOQ84DRAFT_275629</name>
</gene>
<dbReference type="InterPro" id="IPR009288">
    <property type="entry name" value="AIG2-like_dom"/>
</dbReference>
<organism evidence="3 4">
    <name type="scientific">Glonium stellatum</name>
    <dbReference type="NCBI Taxonomy" id="574774"/>
    <lineage>
        <taxon>Eukaryota</taxon>
        <taxon>Fungi</taxon>
        <taxon>Dikarya</taxon>
        <taxon>Ascomycota</taxon>
        <taxon>Pezizomycotina</taxon>
        <taxon>Dothideomycetes</taxon>
        <taxon>Pleosporomycetidae</taxon>
        <taxon>Gloniales</taxon>
        <taxon>Gloniaceae</taxon>
        <taxon>Glonium</taxon>
    </lineage>
</organism>
<evidence type="ECO:0000313" key="3">
    <source>
        <dbReference type="EMBL" id="OCL01896.1"/>
    </source>
</evidence>
<sequence length="111" mass="13031">MTVATIRGYRRHAVRRASWPAMVPTNDPRDKICGMVVFGLQDSQRRSIHEFQSGMFDFKRDNVEIELRDGSKIQQEVGLYVWNQPPSLLVPIEERMWSPSDLLESEWFSYI</sequence>